<evidence type="ECO:0000313" key="3">
    <source>
        <dbReference type="Proteomes" id="UP000825123"/>
    </source>
</evidence>
<feature type="transmembrane region" description="Helical" evidence="1">
    <location>
        <begin position="94"/>
        <end position="119"/>
    </location>
</feature>
<feature type="transmembrane region" description="Helical" evidence="1">
    <location>
        <begin position="185"/>
        <end position="206"/>
    </location>
</feature>
<feature type="transmembrane region" description="Helical" evidence="1">
    <location>
        <begin position="357"/>
        <end position="378"/>
    </location>
</feature>
<feature type="transmembrane region" description="Helical" evidence="1">
    <location>
        <begin position="131"/>
        <end position="150"/>
    </location>
</feature>
<dbReference type="EMBL" id="AP024597">
    <property type="protein sequence ID" value="BCU71436.1"/>
    <property type="molecule type" value="Genomic_DNA"/>
</dbReference>
<gene>
    <name evidence="2" type="ORF">KN1_27330</name>
</gene>
<feature type="transmembrane region" description="Helical" evidence="1">
    <location>
        <begin position="452"/>
        <end position="470"/>
    </location>
</feature>
<keyword evidence="1" id="KW-0472">Membrane</keyword>
<keyword evidence="1" id="KW-0812">Transmembrane</keyword>
<dbReference type="RefSeq" id="WP_221288185.1">
    <property type="nucleotide sequence ID" value="NZ_AP024597.1"/>
</dbReference>
<sequence length="790" mass="89732">MEQHNKIVTSVIILFLVIGTTVTLHNELTIYYFISIFLLGIAVNSLFSEARLNILFVGASIPLIINYSYPDFAILVIGLAAVACYYYREFSQVVLILAINLFVINLSDLLMFFSFVSLLIALRLSKIDSRAFIASGIILLLVAAYLSKLSTTLGDLAYFNLLFGTIGIVTESSKVKLSPKLATPLVLLTVPLVSWALPIPYTYYWWVPYSFFFKYGIINLWLPGLGYFPAIEMFPVYFISHFLVYKWGQFIAVHIFIFVLYYISALSSYLLFSMFDKGRKIRVLSAILYSLLMPITSIPLSITYSILPLSLYLARKISIRNYVLFFITSVLSSSIAYPFDLTFSAIVNENVRKDYAVIAFIASLFWLTPYFILGYPSNVEMFYSIFTEQLIYYILFLIILGIAFVTRSKIVAFSALLGVSYIVLGFPFFYLLYPFVILSTFIALLNSANNNSILAIFLLSLFVLSSYSVLTQPFYHQSPAINSVIKQLERLPFGTVYWNSSYPLMSPLPITNFTTFANYIVENDSIVNNTNYLGYPVFTYYSNTTLYKHKYITVSVKPLINAKVQRYNGSFIWVAQSPHQQSSVSVVFTEPENLSGELKVNVNITDLEYFYVEVYSNSGVKYYHNSSTIPVNGTIDLIDLICYNPQAHEVFNVSLVYQNSTQEENLLIIPPVIKNEIIFIKNESFTNGHLVISITSNVNFTLRFDSGIGLTFSLNGMNVSNLTKTYELPPGHYEIMGVYENQGYIFYGELATVTGFALGLLYALTMSNEKIRSKFKKVFKVEKIEKYIEG</sequence>
<dbReference type="AlphaFoldDB" id="A0A8D5U9Z9"/>
<accession>A0A8D5U9Z9</accession>
<evidence type="ECO:0000313" key="2">
    <source>
        <dbReference type="EMBL" id="BCU71436.1"/>
    </source>
</evidence>
<dbReference type="GeneID" id="66164457"/>
<protein>
    <submittedName>
        <fullName evidence="2">Uncharacterized protein</fullName>
    </submittedName>
</protein>
<dbReference type="KEGG" id="csty:KN1_27330"/>
<feature type="transmembrane region" description="Helical" evidence="1">
    <location>
        <begin position="744"/>
        <end position="764"/>
    </location>
</feature>
<feature type="transmembrane region" description="Helical" evidence="1">
    <location>
        <begin position="30"/>
        <end position="47"/>
    </location>
</feature>
<feature type="transmembrane region" description="Helical" evidence="1">
    <location>
        <begin position="251"/>
        <end position="275"/>
    </location>
</feature>
<keyword evidence="1" id="KW-1133">Transmembrane helix</keyword>
<organism evidence="2 3">
    <name type="scientific">Stygiolobus caldivivus</name>
    <dbReference type="NCBI Taxonomy" id="2824673"/>
    <lineage>
        <taxon>Archaea</taxon>
        <taxon>Thermoproteota</taxon>
        <taxon>Thermoprotei</taxon>
        <taxon>Sulfolobales</taxon>
        <taxon>Sulfolobaceae</taxon>
        <taxon>Stygiolobus</taxon>
    </lineage>
</organism>
<feature type="transmembrane region" description="Helical" evidence="1">
    <location>
        <begin position="7"/>
        <end position="24"/>
    </location>
</feature>
<feature type="transmembrane region" description="Helical" evidence="1">
    <location>
        <begin position="287"/>
        <end position="307"/>
    </location>
</feature>
<reference evidence="2 3" key="1">
    <citation type="submission" date="2021-04" db="EMBL/GenBank/DDBJ databases">
        <title>Complete genome sequence of Stygiolobus sp. KN-1.</title>
        <authorList>
            <person name="Nakamura K."/>
            <person name="Sakai H."/>
            <person name="Kurosawa N."/>
        </authorList>
    </citation>
    <scope>NUCLEOTIDE SEQUENCE [LARGE SCALE GENOMIC DNA]</scope>
    <source>
        <strain evidence="2 3">KN-1</strain>
    </source>
</reference>
<feature type="transmembrane region" description="Helical" evidence="1">
    <location>
        <begin position="419"/>
        <end position="445"/>
    </location>
</feature>
<feature type="transmembrane region" description="Helical" evidence="1">
    <location>
        <begin position="218"/>
        <end position="239"/>
    </location>
</feature>
<name>A0A8D5U9Z9_9CREN</name>
<proteinExistence type="predicted"/>
<feature type="transmembrane region" description="Helical" evidence="1">
    <location>
        <begin position="319"/>
        <end position="337"/>
    </location>
</feature>
<evidence type="ECO:0000256" key="1">
    <source>
        <dbReference type="SAM" id="Phobius"/>
    </source>
</evidence>
<feature type="transmembrane region" description="Helical" evidence="1">
    <location>
        <begin position="390"/>
        <end position="407"/>
    </location>
</feature>
<keyword evidence="3" id="KW-1185">Reference proteome</keyword>
<dbReference type="Proteomes" id="UP000825123">
    <property type="component" value="Chromosome"/>
</dbReference>